<dbReference type="GO" id="GO:0046872">
    <property type="term" value="F:metal ion binding"/>
    <property type="evidence" value="ECO:0007669"/>
    <property type="project" value="UniProtKB-KW"/>
</dbReference>
<comment type="similarity">
    <text evidence="1">Belongs to the 2Fe2S plant-type ferredoxin family.</text>
</comment>
<evidence type="ECO:0000256" key="8">
    <source>
        <dbReference type="ARBA" id="ARBA00034078"/>
    </source>
</evidence>
<evidence type="ECO:0000256" key="6">
    <source>
        <dbReference type="ARBA" id="ARBA00023004"/>
    </source>
</evidence>
<dbReference type="EMBL" id="JANCYW010000009">
    <property type="protein sequence ID" value="KAK4536653.1"/>
    <property type="molecule type" value="Genomic_DNA"/>
</dbReference>
<dbReference type="AlphaFoldDB" id="A0AAV9IWI6"/>
<dbReference type="CDD" id="cd00207">
    <property type="entry name" value="fer2"/>
    <property type="match status" value="1"/>
</dbReference>
<feature type="domain" description="2Fe-2S ferredoxin-type" evidence="9">
    <location>
        <begin position="2"/>
        <end position="94"/>
    </location>
</feature>
<evidence type="ECO:0000256" key="2">
    <source>
        <dbReference type="ARBA" id="ARBA00022448"/>
    </source>
</evidence>
<comment type="caution">
    <text evidence="10">The sequence shown here is derived from an EMBL/GenBank/DDBJ whole genome shotgun (WGS) entry which is preliminary data.</text>
</comment>
<proteinExistence type="inferred from homology"/>
<keyword evidence="5" id="KW-0249">Electron transport</keyword>
<accession>A0AAV9IWI6</accession>
<organism evidence="10 11">
    <name type="scientific">Cyanidium caldarium</name>
    <name type="common">Red alga</name>
    <dbReference type="NCBI Taxonomy" id="2771"/>
    <lineage>
        <taxon>Eukaryota</taxon>
        <taxon>Rhodophyta</taxon>
        <taxon>Bangiophyceae</taxon>
        <taxon>Cyanidiales</taxon>
        <taxon>Cyanidiaceae</taxon>
        <taxon>Cyanidium</taxon>
    </lineage>
</organism>
<keyword evidence="4" id="KW-0479">Metal-binding</keyword>
<keyword evidence="2" id="KW-0813">Transport</keyword>
<name>A0AAV9IWI6_CYACA</name>
<evidence type="ECO:0000256" key="1">
    <source>
        <dbReference type="ARBA" id="ARBA00007874"/>
    </source>
</evidence>
<keyword evidence="7" id="KW-0411">Iron-sulfur</keyword>
<evidence type="ECO:0000256" key="4">
    <source>
        <dbReference type="ARBA" id="ARBA00022723"/>
    </source>
</evidence>
<dbReference type="InterPro" id="IPR006058">
    <property type="entry name" value="2Fe2S_fd_BS"/>
</dbReference>
<gene>
    <name evidence="10" type="ORF">CDCA_CDCA09G2678</name>
</gene>
<dbReference type="Pfam" id="PF00111">
    <property type="entry name" value="Fer2"/>
    <property type="match status" value="1"/>
</dbReference>
<keyword evidence="6" id="KW-0408">Iron</keyword>
<evidence type="ECO:0000256" key="3">
    <source>
        <dbReference type="ARBA" id="ARBA00022714"/>
    </source>
</evidence>
<dbReference type="PANTHER" id="PTHR43112:SF3">
    <property type="entry name" value="FERREDOXIN-2, CHLOROPLASTIC"/>
    <property type="match status" value="1"/>
</dbReference>
<dbReference type="InterPro" id="IPR001041">
    <property type="entry name" value="2Fe-2S_ferredoxin-type"/>
</dbReference>
<dbReference type="Proteomes" id="UP001301350">
    <property type="component" value="Unassembled WGS sequence"/>
</dbReference>
<dbReference type="InterPro" id="IPR012675">
    <property type="entry name" value="Beta-grasp_dom_sf"/>
</dbReference>
<keyword evidence="3" id="KW-0001">2Fe-2S</keyword>
<reference evidence="10 11" key="1">
    <citation type="submission" date="2022-07" db="EMBL/GenBank/DDBJ databases">
        <title>Genome-wide signatures of adaptation to extreme environments.</title>
        <authorList>
            <person name="Cho C.H."/>
            <person name="Yoon H.S."/>
        </authorList>
    </citation>
    <scope>NUCLEOTIDE SEQUENCE [LARGE SCALE GENOMIC DNA]</scope>
    <source>
        <strain evidence="10 11">DBV 063 E5</strain>
    </source>
</reference>
<sequence>MFTVRVEYDGQTHDIPCADGQSILDAVEASGHWDEVPCSCRAGVCTTCAAWLLSGEVDAPFATLVEDIQQQGFILTCSSTPKSGSEMVHVRLGAFETVYHMQYGRFEANTEKS</sequence>
<evidence type="ECO:0000313" key="11">
    <source>
        <dbReference type="Proteomes" id="UP001301350"/>
    </source>
</evidence>
<keyword evidence="11" id="KW-1185">Reference proteome</keyword>
<dbReference type="GO" id="GO:0051537">
    <property type="term" value="F:2 iron, 2 sulfur cluster binding"/>
    <property type="evidence" value="ECO:0007669"/>
    <property type="project" value="UniProtKB-KW"/>
</dbReference>
<dbReference type="PANTHER" id="PTHR43112">
    <property type="entry name" value="FERREDOXIN"/>
    <property type="match status" value="1"/>
</dbReference>
<evidence type="ECO:0000313" key="10">
    <source>
        <dbReference type="EMBL" id="KAK4536653.1"/>
    </source>
</evidence>
<evidence type="ECO:0000259" key="9">
    <source>
        <dbReference type="PROSITE" id="PS51085"/>
    </source>
</evidence>
<evidence type="ECO:0000256" key="5">
    <source>
        <dbReference type="ARBA" id="ARBA00022982"/>
    </source>
</evidence>
<comment type="cofactor">
    <cofactor evidence="8">
        <name>[2Fe-2S] cluster</name>
        <dbReference type="ChEBI" id="CHEBI:190135"/>
    </cofactor>
</comment>
<dbReference type="SUPFAM" id="SSF54292">
    <property type="entry name" value="2Fe-2S ferredoxin-like"/>
    <property type="match status" value="1"/>
</dbReference>
<dbReference type="PROSITE" id="PS51085">
    <property type="entry name" value="2FE2S_FER_2"/>
    <property type="match status" value="1"/>
</dbReference>
<evidence type="ECO:0000256" key="7">
    <source>
        <dbReference type="ARBA" id="ARBA00023014"/>
    </source>
</evidence>
<dbReference type="Gene3D" id="3.10.20.30">
    <property type="match status" value="1"/>
</dbReference>
<protein>
    <recommendedName>
        <fullName evidence="9">2Fe-2S ferredoxin-type domain-containing protein</fullName>
    </recommendedName>
</protein>
<dbReference type="PROSITE" id="PS00197">
    <property type="entry name" value="2FE2S_FER_1"/>
    <property type="match status" value="1"/>
</dbReference>
<dbReference type="InterPro" id="IPR036010">
    <property type="entry name" value="2Fe-2S_ferredoxin-like_sf"/>
</dbReference>